<dbReference type="AlphaFoldDB" id="A0A0P1I6C7"/>
<gene>
    <name evidence="1" type="ORF">PH7735_01540</name>
</gene>
<dbReference type="InterPro" id="IPR045516">
    <property type="entry name" value="DUF6477"/>
</dbReference>
<keyword evidence="2" id="KW-1185">Reference proteome</keyword>
<reference evidence="2" key="1">
    <citation type="submission" date="2015-09" db="EMBL/GenBank/DDBJ databases">
        <authorList>
            <person name="Rodrigo-Torres Lidia"/>
            <person name="Arahal R.David."/>
        </authorList>
    </citation>
    <scope>NUCLEOTIDE SEQUENCE [LARGE SCALE GENOMIC DNA]</scope>
    <source>
        <strain evidence="2">CECT 7735</strain>
    </source>
</reference>
<name>A0A0P1I6C7_9RHOB</name>
<dbReference type="Proteomes" id="UP000051870">
    <property type="component" value="Unassembled WGS sequence"/>
</dbReference>
<proteinExistence type="predicted"/>
<dbReference type="STRING" id="1715693.PH7735_01540"/>
<evidence type="ECO:0000313" key="2">
    <source>
        <dbReference type="Proteomes" id="UP000051870"/>
    </source>
</evidence>
<sequence>MKDILNQLQDLRRPRLLIRAARHGVDNYRRERDLPRHIKSGALPRSGASLFKLMEIEAMENARRLGGEAEYNLVAHVDVLIAILGEARILRASRHEAGQIT</sequence>
<dbReference type="RefSeq" id="WP_058310659.1">
    <property type="nucleotide sequence ID" value="NZ_CYTW01000001.1"/>
</dbReference>
<dbReference type="GeneID" id="83880592"/>
<organism evidence="1 2">
    <name type="scientific">Shimia thalassica</name>
    <dbReference type="NCBI Taxonomy" id="1715693"/>
    <lineage>
        <taxon>Bacteria</taxon>
        <taxon>Pseudomonadati</taxon>
        <taxon>Pseudomonadota</taxon>
        <taxon>Alphaproteobacteria</taxon>
        <taxon>Rhodobacterales</taxon>
        <taxon>Roseobacteraceae</taxon>
    </lineage>
</organism>
<protein>
    <submittedName>
        <fullName evidence="1">Uncharacterized protein</fullName>
    </submittedName>
</protein>
<dbReference type="EMBL" id="CYTW01000001">
    <property type="protein sequence ID" value="CUJ92942.1"/>
    <property type="molecule type" value="Genomic_DNA"/>
</dbReference>
<dbReference type="Pfam" id="PF20083">
    <property type="entry name" value="DUF6477"/>
    <property type="match status" value="1"/>
</dbReference>
<accession>A0A0P1I6C7</accession>
<evidence type="ECO:0000313" key="1">
    <source>
        <dbReference type="EMBL" id="CUJ92942.1"/>
    </source>
</evidence>